<dbReference type="InterPro" id="IPR029069">
    <property type="entry name" value="HotDog_dom_sf"/>
</dbReference>
<dbReference type="PANTHER" id="PTHR11066">
    <property type="entry name" value="ACYL-COA THIOESTERASE"/>
    <property type="match status" value="1"/>
</dbReference>
<dbReference type="Proteomes" id="UP001162480">
    <property type="component" value="Chromosome 1"/>
</dbReference>
<feature type="compositionally biased region" description="Polar residues" evidence="3">
    <location>
        <begin position="356"/>
        <end position="365"/>
    </location>
</feature>
<evidence type="ECO:0000313" key="7">
    <source>
        <dbReference type="EMBL" id="CAI9716561.1"/>
    </source>
</evidence>
<dbReference type="SUPFAM" id="SSF54637">
    <property type="entry name" value="Thioesterase/thiol ester dehydrase-isomerase"/>
    <property type="match status" value="2"/>
</dbReference>
<feature type="domain" description="Acyl-CoA thioesterase 2 C-terminal" evidence="4">
    <location>
        <begin position="188"/>
        <end position="280"/>
    </location>
</feature>
<dbReference type="GO" id="GO:0006637">
    <property type="term" value="P:acyl-CoA metabolic process"/>
    <property type="evidence" value="ECO:0007669"/>
    <property type="project" value="InterPro"/>
</dbReference>
<dbReference type="Pfam" id="PF13622">
    <property type="entry name" value="4HBT_3"/>
    <property type="match status" value="1"/>
</dbReference>
<feature type="compositionally biased region" description="Basic and acidic residues" evidence="3">
    <location>
        <begin position="340"/>
        <end position="354"/>
    </location>
</feature>
<dbReference type="Pfam" id="PF09791">
    <property type="entry name" value="Oxidored-like"/>
    <property type="match status" value="1"/>
</dbReference>
<feature type="domain" description="Oxidoreductase-like" evidence="5">
    <location>
        <begin position="401"/>
        <end position="431"/>
    </location>
</feature>
<evidence type="ECO:0000259" key="4">
    <source>
        <dbReference type="Pfam" id="PF02551"/>
    </source>
</evidence>
<reference evidence="7" key="1">
    <citation type="submission" date="2023-08" db="EMBL/GenBank/DDBJ databases">
        <authorList>
            <person name="Alioto T."/>
            <person name="Alioto T."/>
            <person name="Gomez Garrido J."/>
        </authorList>
    </citation>
    <scope>NUCLEOTIDE SEQUENCE</scope>
</reference>
<dbReference type="EMBL" id="OX597814">
    <property type="protein sequence ID" value="CAI9716561.1"/>
    <property type="molecule type" value="Genomic_DNA"/>
</dbReference>
<organism evidence="7 8">
    <name type="scientific">Octopus vulgaris</name>
    <name type="common">Common octopus</name>
    <dbReference type="NCBI Taxonomy" id="6645"/>
    <lineage>
        <taxon>Eukaryota</taxon>
        <taxon>Metazoa</taxon>
        <taxon>Spiralia</taxon>
        <taxon>Lophotrochozoa</taxon>
        <taxon>Mollusca</taxon>
        <taxon>Cephalopoda</taxon>
        <taxon>Coleoidea</taxon>
        <taxon>Octopodiformes</taxon>
        <taxon>Octopoda</taxon>
        <taxon>Incirrata</taxon>
        <taxon>Octopodidae</taxon>
        <taxon>Octopus</taxon>
    </lineage>
</organism>
<gene>
    <name evidence="7" type="ORF">OCTVUL_1B028773</name>
</gene>
<dbReference type="GO" id="GO:0005782">
    <property type="term" value="C:peroxisomal matrix"/>
    <property type="evidence" value="ECO:0007669"/>
    <property type="project" value="TreeGrafter"/>
</dbReference>
<evidence type="ECO:0000256" key="3">
    <source>
        <dbReference type="SAM" id="MobiDB-lite"/>
    </source>
</evidence>
<comment type="similarity">
    <text evidence="1">Belongs to the C/M/P thioester hydrolase family.</text>
</comment>
<evidence type="ECO:0000256" key="2">
    <source>
        <dbReference type="ARBA" id="ARBA00022801"/>
    </source>
</evidence>
<keyword evidence="8" id="KW-1185">Reference proteome</keyword>
<dbReference type="Pfam" id="PF02551">
    <property type="entry name" value="Acyl_CoA_thio"/>
    <property type="match status" value="1"/>
</dbReference>
<dbReference type="CDD" id="cd03445">
    <property type="entry name" value="Thioesterase_II_repeat2"/>
    <property type="match status" value="1"/>
</dbReference>
<sequence length="464" mass="53226">MDIQGFDPEKYLDELLAMTCVEPNVFRGNKLHVHSYFKFAFGGHLMLQAISAAISTVPKEYYVNSMHNYFLSPGSEDPVTYHVDLMHDGKTFINRFVKATQNGKTLLNMQLSFKRKELDSIQHQWKMPECPLPEDLTSAKEHFDSKLSQVSDKRLKQLLNYRRPLDSYIDFRPVDPETLFRVKPLPPKRLLWLKYVGEVQKNQNHHRCILTYFSDNIVETSLLPNTAPKDKLFITSLDHSVWFHNDVDMNEWVLYETESSYAGDGTGFNTGRFWAQNDFLLKGDNSEVSRCEGQQQVVPCDKEDGSLMDVNYIQHTCHRCLVKDHSNTSGVSQTSQEITTKSDHLSNSEKDKGTHIISSVSQNKSSTDKTRSDFMQEFYEENKLNEDLVTKENPVCKVTKAPPDPPTDCCMSGCANCVWIAYAEEMKEFYSADGIDKALKDIETIEDVSLKAFLKVELSFLKKQ</sequence>
<evidence type="ECO:0000256" key="1">
    <source>
        <dbReference type="ARBA" id="ARBA00006538"/>
    </source>
</evidence>
<dbReference type="GO" id="GO:0009062">
    <property type="term" value="P:fatty acid catabolic process"/>
    <property type="evidence" value="ECO:0007669"/>
    <property type="project" value="TreeGrafter"/>
</dbReference>
<dbReference type="InterPro" id="IPR049449">
    <property type="entry name" value="TesB_ACOT8-like_N"/>
</dbReference>
<evidence type="ECO:0000259" key="6">
    <source>
        <dbReference type="Pfam" id="PF13622"/>
    </source>
</evidence>
<dbReference type="GO" id="GO:0047617">
    <property type="term" value="F:fatty acyl-CoA hydrolase activity"/>
    <property type="evidence" value="ECO:0007669"/>
    <property type="project" value="InterPro"/>
</dbReference>
<dbReference type="PANTHER" id="PTHR11066:SF34">
    <property type="entry name" value="ACYL-COENZYME A THIOESTERASE 8"/>
    <property type="match status" value="1"/>
</dbReference>
<feature type="compositionally biased region" description="Polar residues" evidence="3">
    <location>
        <begin position="327"/>
        <end position="339"/>
    </location>
</feature>
<dbReference type="InterPro" id="IPR003703">
    <property type="entry name" value="Acyl_CoA_thio"/>
</dbReference>
<dbReference type="CDD" id="cd03444">
    <property type="entry name" value="Thioesterase_II_repeat1"/>
    <property type="match status" value="1"/>
</dbReference>
<dbReference type="InterPro" id="IPR042171">
    <property type="entry name" value="Acyl-CoA_hotdog"/>
</dbReference>
<protein>
    <recommendedName>
        <fullName evidence="9">Acyl-coenzyme A thioesterase 8</fullName>
    </recommendedName>
</protein>
<dbReference type="AlphaFoldDB" id="A0AA36AJJ3"/>
<dbReference type="InterPro" id="IPR019180">
    <property type="entry name" value="Oxidoreductase-like_N"/>
</dbReference>
<accession>A0AA36AJJ3</accession>
<proteinExistence type="inferred from homology"/>
<keyword evidence="2" id="KW-0378">Hydrolase</keyword>
<feature type="domain" description="Acyl-CoA thioesterase-like N-terminal HotDog" evidence="6">
    <location>
        <begin position="40"/>
        <end position="113"/>
    </location>
</feature>
<name>A0AA36AJJ3_OCTVU</name>
<evidence type="ECO:0000313" key="8">
    <source>
        <dbReference type="Proteomes" id="UP001162480"/>
    </source>
</evidence>
<feature type="region of interest" description="Disordered" evidence="3">
    <location>
        <begin position="326"/>
        <end position="371"/>
    </location>
</feature>
<evidence type="ECO:0008006" key="9">
    <source>
        <dbReference type="Google" id="ProtNLM"/>
    </source>
</evidence>
<dbReference type="Gene3D" id="2.40.160.210">
    <property type="entry name" value="Acyl-CoA thioesterase, double hotdog domain"/>
    <property type="match status" value="1"/>
</dbReference>
<evidence type="ECO:0000259" key="5">
    <source>
        <dbReference type="Pfam" id="PF09791"/>
    </source>
</evidence>
<dbReference type="InterPro" id="IPR025652">
    <property type="entry name" value="TesB_C"/>
</dbReference>